<dbReference type="InterPro" id="IPR013087">
    <property type="entry name" value="Znf_C2H2_type"/>
</dbReference>
<dbReference type="PROSITE" id="PS00028">
    <property type="entry name" value="ZINC_FINGER_C2H2_1"/>
    <property type="match status" value="2"/>
</dbReference>
<keyword evidence="2" id="KW-0677">Repeat</keyword>
<keyword evidence="3 5" id="KW-0863">Zinc-finger</keyword>
<dbReference type="EMBL" id="GANO01004660">
    <property type="protein sequence ID" value="JAB55211.1"/>
    <property type="molecule type" value="mRNA"/>
</dbReference>
<dbReference type="GO" id="GO:0000977">
    <property type="term" value="F:RNA polymerase II transcription regulatory region sequence-specific DNA binding"/>
    <property type="evidence" value="ECO:0007669"/>
    <property type="project" value="TreeGrafter"/>
</dbReference>
<keyword evidence="4" id="KW-0862">Zinc</keyword>
<dbReference type="Gene3D" id="3.30.160.60">
    <property type="entry name" value="Classic Zinc Finger"/>
    <property type="match status" value="2"/>
</dbReference>
<dbReference type="SUPFAM" id="SSF57667">
    <property type="entry name" value="beta-beta-alpha zinc fingers"/>
    <property type="match status" value="3"/>
</dbReference>
<evidence type="ECO:0000259" key="6">
    <source>
        <dbReference type="PROSITE" id="PS50157"/>
    </source>
</evidence>
<evidence type="ECO:0000313" key="7">
    <source>
        <dbReference type="EMBL" id="JAB55211.1"/>
    </source>
</evidence>
<reference evidence="7" key="1">
    <citation type="journal article" date="2014" name="Insect Biochem. Mol. Biol.">
        <title>An insight into the sialome of the frog biting fly, Corethrella appendiculata.</title>
        <authorList>
            <person name="Ribeiro J.M.C."/>
            <person name="Chagas A.C."/>
            <person name="Pham V.M."/>
            <person name="Lounibos L.P."/>
            <person name="Calvo E."/>
        </authorList>
    </citation>
    <scope>NUCLEOTIDE SEQUENCE</scope>
    <source>
        <tissue evidence="7">Salivary glands</tissue>
    </source>
</reference>
<proteinExistence type="evidence at transcript level"/>
<dbReference type="PANTHER" id="PTHR24379:SF127">
    <property type="entry name" value="BLOODY FINGERS-RELATED"/>
    <property type="match status" value="1"/>
</dbReference>
<protein>
    <submittedName>
        <fullName evidence="7">Putative cdna</fullName>
    </submittedName>
</protein>
<dbReference type="InterPro" id="IPR036236">
    <property type="entry name" value="Znf_C2H2_sf"/>
</dbReference>
<evidence type="ECO:0000256" key="5">
    <source>
        <dbReference type="PROSITE-ProRule" id="PRU00042"/>
    </source>
</evidence>
<evidence type="ECO:0000256" key="4">
    <source>
        <dbReference type="ARBA" id="ARBA00022833"/>
    </source>
</evidence>
<dbReference type="GO" id="GO:0005634">
    <property type="term" value="C:nucleus"/>
    <property type="evidence" value="ECO:0007669"/>
    <property type="project" value="TreeGrafter"/>
</dbReference>
<name>U5EM18_9DIPT</name>
<evidence type="ECO:0000256" key="2">
    <source>
        <dbReference type="ARBA" id="ARBA00022737"/>
    </source>
</evidence>
<accession>U5EM18</accession>
<feature type="non-terminal residue" evidence="7">
    <location>
        <position position="1"/>
    </location>
</feature>
<dbReference type="Pfam" id="PF00096">
    <property type="entry name" value="zf-C2H2"/>
    <property type="match status" value="1"/>
</dbReference>
<sequence>TEHDAKGKNFFKCPICPKSVANGFILRMHINNLHKNFKGAHRCSECGKTFRWLHSLHRHEETIHKGIKRFECTLCDAKLTTKIGLNNHMNRHTGNKPFECECTKKFHDYASLYTHKKKCTSQS</sequence>
<dbReference type="Pfam" id="PF13912">
    <property type="entry name" value="zf-C2H2_6"/>
    <property type="match status" value="1"/>
</dbReference>
<dbReference type="PANTHER" id="PTHR24379">
    <property type="entry name" value="KRAB AND ZINC FINGER DOMAIN-CONTAINING"/>
    <property type="match status" value="1"/>
</dbReference>
<dbReference type="SMART" id="SM00355">
    <property type="entry name" value="ZnF_C2H2"/>
    <property type="match status" value="3"/>
</dbReference>
<organism evidence="7">
    <name type="scientific">Corethrella appendiculata</name>
    <dbReference type="NCBI Taxonomy" id="1370023"/>
    <lineage>
        <taxon>Eukaryota</taxon>
        <taxon>Metazoa</taxon>
        <taxon>Ecdysozoa</taxon>
        <taxon>Arthropoda</taxon>
        <taxon>Hexapoda</taxon>
        <taxon>Insecta</taxon>
        <taxon>Pterygota</taxon>
        <taxon>Neoptera</taxon>
        <taxon>Endopterygota</taxon>
        <taxon>Diptera</taxon>
        <taxon>Nematocera</taxon>
        <taxon>Culicoidea</taxon>
        <taxon>Chaoboridae</taxon>
        <taxon>Corethrella</taxon>
    </lineage>
</organism>
<feature type="domain" description="C2H2-type" evidence="6">
    <location>
        <begin position="11"/>
        <end position="39"/>
    </location>
</feature>
<feature type="domain" description="C2H2-type" evidence="6">
    <location>
        <begin position="70"/>
        <end position="97"/>
    </location>
</feature>
<feature type="domain" description="C2H2-type" evidence="6">
    <location>
        <begin position="41"/>
        <end position="69"/>
    </location>
</feature>
<dbReference type="PROSITE" id="PS50157">
    <property type="entry name" value="ZINC_FINGER_C2H2_2"/>
    <property type="match status" value="3"/>
</dbReference>
<evidence type="ECO:0000256" key="3">
    <source>
        <dbReference type="ARBA" id="ARBA00022771"/>
    </source>
</evidence>
<dbReference type="GO" id="GO:0000981">
    <property type="term" value="F:DNA-binding transcription factor activity, RNA polymerase II-specific"/>
    <property type="evidence" value="ECO:0007669"/>
    <property type="project" value="TreeGrafter"/>
</dbReference>
<dbReference type="GO" id="GO:0008270">
    <property type="term" value="F:zinc ion binding"/>
    <property type="evidence" value="ECO:0007669"/>
    <property type="project" value="UniProtKB-KW"/>
</dbReference>
<dbReference type="AlphaFoldDB" id="U5EM18"/>
<keyword evidence="1" id="KW-0479">Metal-binding</keyword>
<evidence type="ECO:0000256" key="1">
    <source>
        <dbReference type="ARBA" id="ARBA00022723"/>
    </source>
</evidence>